<name>A0A0J1HUX7_BACAN</name>
<accession>A0A0J1HUX7</accession>
<dbReference type="Proteomes" id="UP000035904">
    <property type="component" value="Unassembled WGS sequence"/>
</dbReference>
<evidence type="ECO:0000313" key="1">
    <source>
        <dbReference type="EMBL" id="KLV17488.1"/>
    </source>
</evidence>
<dbReference type="RefSeq" id="WP_047956856.1">
    <property type="nucleotide sequence ID" value="NZ_LDPG01000011.1"/>
</dbReference>
<proteinExistence type="predicted"/>
<gene>
    <name evidence="1" type="ORF">ABW01_16520</name>
</gene>
<organism evidence="1 2">
    <name type="scientific">Bacillus anthracis</name>
    <name type="common">anthrax bacterium</name>
    <dbReference type="NCBI Taxonomy" id="1392"/>
    <lineage>
        <taxon>Bacteria</taxon>
        <taxon>Bacillati</taxon>
        <taxon>Bacillota</taxon>
        <taxon>Bacilli</taxon>
        <taxon>Bacillales</taxon>
        <taxon>Bacillaceae</taxon>
        <taxon>Bacillus</taxon>
        <taxon>Bacillus cereus group</taxon>
    </lineage>
</organism>
<reference evidence="1 2" key="1">
    <citation type="submission" date="2015-05" db="EMBL/GenBank/DDBJ databases">
        <title>Whole genome sequence and identification of bacterial endophytes from Costus igneus.</title>
        <authorList>
            <person name="Lee Y.P."/>
            <person name="Gan H.M."/>
            <person name="Eng W."/>
            <person name="Wheatley M.S."/>
            <person name="Caraballo A."/>
            <person name="Polter S."/>
            <person name="Savka M.A."/>
            <person name="Hudson A.O."/>
        </authorList>
    </citation>
    <scope>NUCLEOTIDE SEQUENCE [LARGE SCALE GENOMIC DNA]</scope>
    <source>
        <strain evidence="1 2">RIT375</strain>
    </source>
</reference>
<protein>
    <submittedName>
        <fullName evidence="1">Uncharacterized protein</fullName>
    </submittedName>
</protein>
<dbReference type="PATRIC" id="fig|1392.242.peg.1180"/>
<sequence length="148" mass="17061">MRVFLSRDAAMTMDLRQLELNTTYALVNYGEPKTALMKKVQINITKIEDMKLKVEVVEEREGPKVYGFSIKDFFDELVKGVENHPKFNLTYYDIDGTKAIVSYDFTLNSKTSDMEINKFIDFIEGQITGVHLEVFKAFNFPANKPKNS</sequence>
<dbReference type="EMBL" id="LDPG01000011">
    <property type="protein sequence ID" value="KLV17488.1"/>
    <property type="molecule type" value="Genomic_DNA"/>
</dbReference>
<evidence type="ECO:0000313" key="2">
    <source>
        <dbReference type="Proteomes" id="UP000035904"/>
    </source>
</evidence>
<dbReference type="AlphaFoldDB" id="A0A0J1HUX7"/>
<comment type="caution">
    <text evidence="1">The sequence shown here is derived from an EMBL/GenBank/DDBJ whole genome shotgun (WGS) entry which is preliminary data.</text>
</comment>